<dbReference type="InterPro" id="IPR013087">
    <property type="entry name" value="Znf_C2H2_type"/>
</dbReference>
<sequence>SLIGERSRKSRRVVSTFTPMDIEASNEGGNTRLPNTKDHIHLRPLKCPRCPYSCINSNLLDAHMRMHGDEKKMHKFRCGDCNYASKYCYALDLHLKKYGHARDNPADTPKEADLRN</sequence>
<accession>A0AAV5SVP7</accession>
<evidence type="ECO:0000313" key="9">
    <source>
        <dbReference type="EMBL" id="GMS86974.1"/>
    </source>
</evidence>
<evidence type="ECO:0000256" key="3">
    <source>
        <dbReference type="ARBA" id="ARBA00022737"/>
    </source>
</evidence>
<dbReference type="Gene3D" id="3.30.160.60">
    <property type="entry name" value="Classic Zinc Finger"/>
    <property type="match status" value="1"/>
</dbReference>
<feature type="domain" description="C2H2-type" evidence="8">
    <location>
        <begin position="45"/>
        <end position="72"/>
    </location>
</feature>
<gene>
    <name evidence="9" type="ORF">PENTCL1PPCAC_9149</name>
</gene>
<keyword evidence="10" id="KW-1185">Reference proteome</keyword>
<name>A0AAV5SVP7_9BILA</name>
<keyword evidence="3" id="KW-0677">Repeat</keyword>
<keyword evidence="2" id="KW-0479">Metal-binding</keyword>
<dbReference type="InterPro" id="IPR056438">
    <property type="entry name" value="Znf-C2H2_CTCF"/>
</dbReference>
<dbReference type="EMBL" id="BTSX01000002">
    <property type="protein sequence ID" value="GMS86974.1"/>
    <property type="molecule type" value="Genomic_DNA"/>
</dbReference>
<dbReference type="GO" id="GO:0010468">
    <property type="term" value="P:regulation of gene expression"/>
    <property type="evidence" value="ECO:0007669"/>
    <property type="project" value="UniProtKB-ARBA"/>
</dbReference>
<evidence type="ECO:0000256" key="6">
    <source>
        <dbReference type="ARBA" id="ARBA00023242"/>
    </source>
</evidence>
<dbReference type="SMART" id="SM00355">
    <property type="entry name" value="ZnF_C2H2"/>
    <property type="match status" value="2"/>
</dbReference>
<protein>
    <recommendedName>
        <fullName evidence="8">C2H2-type domain-containing protein</fullName>
    </recommendedName>
</protein>
<evidence type="ECO:0000256" key="1">
    <source>
        <dbReference type="ARBA" id="ARBA00004123"/>
    </source>
</evidence>
<keyword evidence="5" id="KW-0862">Zinc</keyword>
<feature type="non-terminal residue" evidence="9">
    <location>
        <position position="1"/>
    </location>
</feature>
<dbReference type="Pfam" id="PF23611">
    <property type="entry name" value="zf-C2H2_16"/>
    <property type="match status" value="1"/>
</dbReference>
<evidence type="ECO:0000313" key="10">
    <source>
        <dbReference type="Proteomes" id="UP001432027"/>
    </source>
</evidence>
<dbReference type="GO" id="GO:0008270">
    <property type="term" value="F:zinc ion binding"/>
    <property type="evidence" value="ECO:0007669"/>
    <property type="project" value="UniProtKB-KW"/>
</dbReference>
<dbReference type="Proteomes" id="UP001432027">
    <property type="component" value="Unassembled WGS sequence"/>
</dbReference>
<reference evidence="9" key="1">
    <citation type="submission" date="2023-10" db="EMBL/GenBank/DDBJ databases">
        <title>Genome assembly of Pristionchus species.</title>
        <authorList>
            <person name="Yoshida K."/>
            <person name="Sommer R.J."/>
        </authorList>
    </citation>
    <scope>NUCLEOTIDE SEQUENCE</scope>
    <source>
        <strain evidence="9">RS0144</strain>
    </source>
</reference>
<keyword evidence="4 7" id="KW-0863">Zinc-finger</keyword>
<feature type="domain" description="C2H2-type" evidence="8">
    <location>
        <begin position="76"/>
        <end position="105"/>
    </location>
</feature>
<comment type="caution">
    <text evidence="9">The sequence shown here is derived from an EMBL/GenBank/DDBJ whole genome shotgun (WGS) entry which is preliminary data.</text>
</comment>
<evidence type="ECO:0000256" key="4">
    <source>
        <dbReference type="ARBA" id="ARBA00022771"/>
    </source>
</evidence>
<evidence type="ECO:0000259" key="8">
    <source>
        <dbReference type="PROSITE" id="PS50157"/>
    </source>
</evidence>
<keyword evidence="6" id="KW-0539">Nucleus</keyword>
<evidence type="ECO:0000256" key="7">
    <source>
        <dbReference type="PROSITE-ProRule" id="PRU00042"/>
    </source>
</evidence>
<comment type="subcellular location">
    <subcellularLocation>
        <location evidence="1">Nucleus</location>
    </subcellularLocation>
</comment>
<evidence type="ECO:0000256" key="5">
    <source>
        <dbReference type="ARBA" id="ARBA00022833"/>
    </source>
</evidence>
<dbReference type="InterPro" id="IPR036236">
    <property type="entry name" value="Znf_C2H2_sf"/>
</dbReference>
<proteinExistence type="predicted"/>
<evidence type="ECO:0000256" key="2">
    <source>
        <dbReference type="ARBA" id="ARBA00022723"/>
    </source>
</evidence>
<dbReference type="SUPFAM" id="SSF57667">
    <property type="entry name" value="beta-beta-alpha zinc fingers"/>
    <property type="match status" value="1"/>
</dbReference>
<dbReference type="PROSITE" id="PS50157">
    <property type="entry name" value="ZINC_FINGER_C2H2_2"/>
    <property type="match status" value="2"/>
</dbReference>
<dbReference type="PROSITE" id="PS00028">
    <property type="entry name" value="ZINC_FINGER_C2H2_1"/>
    <property type="match status" value="1"/>
</dbReference>
<dbReference type="AlphaFoldDB" id="A0AAV5SVP7"/>
<dbReference type="GO" id="GO:0005634">
    <property type="term" value="C:nucleus"/>
    <property type="evidence" value="ECO:0007669"/>
    <property type="project" value="UniProtKB-SubCell"/>
</dbReference>
<organism evidence="9 10">
    <name type="scientific">Pristionchus entomophagus</name>
    <dbReference type="NCBI Taxonomy" id="358040"/>
    <lineage>
        <taxon>Eukaryota</taxon>
        <taxon>Metazoa</taxon>
        <taxon>Ecdysozoa</taxon>
        <taxon>Nematoda</taxon>
        <taxon>Chromadorea</taxon>
        <taxon>Rhabditida</taxon>
        <taxon>Rhabditina</taxon>
        <taxon>Diplogasteromorpha</taxon>
        <taxon>Diplogasteroidea</taxon>
        <taxon>Neodiplogasteridae</taxon>
        <taxon>Pristionchus</taxon>
    </lineage>
</organism>